<name>A0ABW8A9K1_9ACTN</name>
<protein>
    <submittedName>
        <fullName evidence="1">Acyl carrier protein</fullName>
    </submittedName>
</protein>
<reference evidence="1 2" key="1">
    <citation type="submission" date="2024-10" db="EMBL/GenBank/DDBJ databases">
        <title>The Natural Products Discovery Center: Release of the First 8490 Sequenced Strains for Exploring Actinobacteria Biosynthetic Diversity.</title>
        <authorList>
            <person name="Kalkreuter E."/>
            <person name="Kautsar S.A."/>
            <person name="Yang D."/>
            <person name="Bader C.D."/>
            <person name="Teijaro C.N."/>
            <person name="Fluegel L."/>
            <person name="Davis C.M."/>
            <person name="Simpson J.R."/>
            <person name="Lauterbach L."/>
            <person name="Steele A.D."/>
            <person name="Gui C."/>
            <person name="Meng S."/>
            <person name="Li G."/>
            <person name="Viehrig K."/>
            <person name="Ye F."/>
            <person name="Su P."/>
            <person name="Kiefer A.F."/>
            <person name="Nichols A."/>
            <person name="Cepeda A.J."/>
            <person name="Yan W."/>
            <person name="Fan B."/>
            <person name="Jiang Y."/>
            <person name="Adhikari A."/>
            <person name="Zheng C.-J."/>
            <person name="Schuster L."/>
            <person name="Cowan T.M."/>
            <person name="Smanski M.J."/>
            <person name="Chevrette M.G."/>
            <person name="De Carvalho L.P.S."/>
            <person name="Shen B."/>
        </authorList>
    </citation>
    <scope>NUCLEOTIDE SEQUENCE [LARGE SCALE GENOMIC DNA]</scope>
    <source>
        <strain evidence="1 2">NPDC049503</strain>
    </source>
</reference>
<evidence type="ECO:0000313" key="2">
    <source>
        <dbReference type="Proteomes" id="UP001612928"/>
    </source>
</evidence>
<sequence length="94" mass="10308">MTDVLVEREVSARLTGFIRERFLYGDPAGAFGDSTPLLDGGILTSLNTAILINFIHEEWGSVVPVEDVDPRAFHTVRGIASMLCERARRPVPPA</sequence>
<organism evidence="1 2">
    <name type="scientific">Nonomuraea indica</name>
    <dbReference type="NCBI Taxonomy" id="1581193"/>
    <lineage>
        <taxon>Bacteria</taxon>
        <taxon>Bacillati</taxon>
        <taxon>Actinomycetota</taxon>
        <taxon>Actinomycetes</taxon>
        <taxon>Streptosporangiales</taxon>
        <taxon>Streptosporangiaceae</taxon>
        <taxon>Nonomuraea</taxon>
    </lineage>
</organism>
<evidence type="ECO:0000313" key="1">
    <source>
        <dbReference type="EMBL" id="MFI7443460.1"/>
    </source>
</evidence>
<dbReference type="Gene3D" id="1.10.1200.10">
    <property type="entry name" value="ACP-like"/>
    <property type="match status" value="1"/>
</dbReference>
<keyword evidence="2" id="KW-1185">Reference proteome</keyword>
<dbReference type="InterPro" id="IPR036736">
    <property type="entry name" value="ACP-like_sf"/>
</dbReference>
<accession>A0ABW8A9K1</accession>
<gene>
    <name evidence="1" type="ORF">ACIBP5_26115</name>
</gene>
<comment type="caution">
    <text evidence="1">The sequence shown here is derived from an EMBL/GenBank/DDBJ whole genome shotgun (WGS) entry which is preliminary data.</text>
</comment>
<proteinExistence type="predicted"/>
<dbReference type="RefSeq" id="WP_397023620.1">
    <property type="nucleotide sequence ID" value="NZ_JBITMB010000006.1"/>
</dbReference>
<dbReference type="Proteomes" id="UP001612928">
    <property type="component" value="Unassembled WGS sequence"/>
</dbReference>
<dbReference type="EMBL" id="JBITMB010000006">
    <property type="protein sequence ID" value="MFI7443460.1"/>
    <property type="molecule type" value="Genomic_DNA"/>
</dbReference>
<dbReference type="SUPFAM" id="SSF47336">
    <property type="entry name" value="ACP-like"/>
    <property type="match status" value="1"/>
</dbReference>